<dbReference type="OrthoDB" id="2525538at2759"/>
<dbReference type="PANTHER" id="PTHR23512:SF12">
    <property type="entry name" value="TRANSPORTER, PUTATIVE (AFU_ORTHOLOGUE AFUA_4G00260)-RELATED"/>
    <property type="match status" value="1"/>
</dbReference>
<evidence type="ECO:0000256" key="5">
    <source>
        <dbReference type="ARBA" id="ARBA00044884"/>
    </source>
</evidence>
<feature type="transmembrane region" description="Helical" evidence="20">
    <location>
        <begin position="538"/>
        <end position="560"/>
    </location>
</feature>
<comment type="catalytic activity">
    <reaction evidence="3">
        <text>L-histidyl-glycine(out) = L-histidyl-glycine(in)</text>
        <dbReference type="Rhea" id="RHEA:79395"/>
        <dbReference type="ChEBI" id="CHEBI:229957"/>
    </reaction>
</comment>
<evidence type="ECO:0000256" key="3">
    <source>
        <dbReference type="ARBA" id="ARBA00044878"/>
    </source>
</evidence>
<comment type="catalytic activity">
    <reaction evidence="10">
        <text>L-lysyl-L-lysine(out) = L-lysyl-L-lysine(in)</text>
        <dbReference type="Rhea" id="RHEA:79403"/>
        <dbReference type="ChEBI" id="CHEBI:229956"/>
    </reaction>
</comment>
<comment type="catalytic activity">
    <reaction evidence="14">
        <text>L-lysyl-glycine(out) = L-lysyl-glycine(in)</text>
        <dbReference type="Rhea" id="RHEA:79407"/>
        <dbReference type="ChEBI" id="CHEBI:191202"/>
    </reaction>
</comment>
<feature type="transmembrane region" description="Helical" evidence="20">
    <location>
        <begin position="354"/>
        <end position="376"/>
    </location>
</feature>
<dbReference type="GO" id="GO:0016020">
    <property type="term" value="C:membrane"/>
    <property type="evidence" value="ECO:0007669"/>
    <property type="project" value="UniProtKB-SubCell"/>
</dbReference>
<comment type="catalytic activity">
    <reaction evidence="5">
        <text>L-alpha-aminoacyl-L-histidine(out) = L-alpha-aminoacyl-L-histidine(in)</text>
        <dbReference type="Rhea" id="RHEA:79375"/>
        <dbReference type="ChEBI" id="CHEBI:229967"/>
    </reaction>
</comment>
<dbReference type="STRING" id="5288.A0A5C5FQA5"/>
<evidence type="ECO:0000256" key="1">
    <source>
        <dbReference type="ARBA" id="ARBA00004141"/>
    </source>
</evidence>
<evidence type="ECO:0000313" key="22">
    <source>
        <dbReference type="EMBL" id="TNY18502.1"/>
    </source>
</evidence>
<evidence type="ECO:0000256" key="7">
    <source>
        <dbReference type="ARBA" id="ARBA00044893"/>
    </source>
</evidence>
<evidence type="ECO:0000256" key="20">
    <source>
        <dbReference type="SAM" id="Phobius"/>
    </source>
</evidence>
<sequence length="562" mass="60645">MASQVTSPASADAIASLPSLGRSQPAAHDDRQALSRNSSAYEKKLESPSASASSAELDALPEGVAQDGSYNPAVTGHPLRVKLPLIFCVLFLTLGSNFASSSISPLKSTLKKKLGINNAQYASLDTADSLINTIFPILSGALIDYYGPVRLALWSSTVILLGAILSGVAASVESYPLLLVGQIIFGFGSTSIETAQSKLYAFYTLGSGIQGFVFGLDIAIGRVWNLMGKLTSVPIMEGTGTWTWTIWVSAIMCAFSFAITVAVALYERTFPACARVPTGRQAVAAAKARGEKTGGYAQRWREDRRFFLNSILAIPACFWILDISQLFQSGAVSTYTSNLADAISVTRGATLYTAGWNASVAQVIPIVLTPVLGCYFDRFGRRMHWVTWTASLYVVVFALLAYTTVHPLVPSILGSFALATNVLPWISSIPLLVPDQRYLGCAYGVYKALNNCGSVVVNVASGSIQDRATPGKNEYNGVFAFLIVIKGLDVIYGLMYWAFDKRYLGGVLNAPDRELRRMEAEQSPEERLVGLRAPVRKVTYVALATVAAMIVIAWVLYLYYSV</sequence>
<comment type="catalytic activity">
    <reaction evidence="12">
        <text>L-histidyl-L-alpha-amino acid(out) = L-histidyl-L-alpha-amino acid(in)</text>
        <dbReference type="Rhea" id="RHEA:79379"/>
        <dbReference type="ChEBI" id="CHEBI:229964"/>
    </reaction>
</comment>
<feature type="transmembrane region" description="Helical" evidence="20">
    <location>
        <begin position="244"/>
        <end position="266"/>
    </location>
</feature>
<keyword evidence="20" id="KW-0472">Membrane</keyword>
<reference evidence="22 23" key="1">
    <citation type="submission" date="2019-03" db="EMBL/GenBank/DDBJ databases">
        <title>Rhodosporidium diobovatum UCD-FST 08-225 genome sequencing, assembly, and annotation.</title>
        <authorList>
            <person name="Fakankun I.U."/>
            <person name="Fristensky B."/>
            <person name="Levin D.B."/>
        </authorList>
    </citation>
    <scope>NUCLEOTIDE SEQUENCE [LARGE SCALE GENOMIC DNA]</scope>
    <source>
        <strain evidence="22 23">UCD-FST 08-225</strain>
    </source>
</reference>
<comment type="subcellular location">
    <subcellularLocation>
        <location evidence="1">Membrane</location>
        <topology evidence="1">Multi-pass membrane protein</topology>
    </subcellularLocation>
</comment>
<dbReference type="EMBL" id="SOZI01000135">
    <property type="protein sequence ID" value="TNY18502.1"/>
    <property type="molecule type" value="Genomic_DNA"/>
</dbReference>
<dbReference type="PANTHER" id="PTHR23512">
    <property type="entry name" value="MAJOR FACILITATOR SUPERFAMILY DOMAIN-CONTAINING PROTEIN 1"/>
    <property type="match status" value="1"/>
</dbReference>
<evidence type="ECO:0000256" key="8">
    <source>
        <dbReference type="ARBA" id="ARBA00044898"/>
    </source>
</evidence>
<feature type="domain" description="Major facilitator superfamily (MFS) profile" evidence="21">
    <location>
        <begin position="85"/>
        <end position="501"/>
    </location>
</feature>
<comment type="catalytic activity">
    <reaction evidence="11">
        <text>L-arginyl-glycine(out) = L-arginyl-glycine(in)</text>
        <dbReference type="Rhea" id="RHEA:79391"/>
        <dbReference type="ChEBI" id="CHEBI:229955"/>
    </reaction>
</comment>
<feature type="transmembrane region" description="Helical" evidence="20">
    <location>
        <begin position="151"/>
        <end position="169"/>
    </location>
</feature>
<evidence type="ECO:0000256" key="18">
    <source>
        <dbReference type="ARBA" id="ARBA00046376"/>
    </source>
</evidence>
<dbReference type="AlphaFoldDB" id="A0A5C5FQA5"/>
<evidence type="ECO:0000256" key="15">
    <source>
        <dbReference type="ARBA" id="ARBA00044985"/>
    </source>
</evidence>
<comment type="catalytic activity">
    <reaction evidence="7">
        <text>L-alpha-aminoacyl-L-lysine(out) = L-alpha-aminoacyl-L-lysine(in)</text>
        <dbReference type="Rhea" id="RHEA:79383"/>
        <dbReference type="ChEBI" id="CHEBI:229966"/>
    </reaction>
</comment>
<evidence type="ECO:0000256" key="16">
    <source>
        <dbReference type="ARBA" id="ARBA00045018"/>
    </source>
</evidence>
<dbReference type="SUPFAM" id="SSF103473">
    <property type="entry name" value="MFS general substrate transporter"/>
    <property type="match status" value="1"/>
</dbReference>
<comment type="catalytic activity">
    <reaction evidence="9">
        <text>L-arginyl-L-alpha-amino acid(out) = L-arginyl-L-alpha-amino acid(in)</text>
        <dbReference type="Rhea" id="RHEA:79371"/>
        <dbReference type="ChEBI" id="CHEBI:84315"/>
    </reaction>
</comment>
<comment type="subunit">
    <text evidence="18">Homodimer. Interacts with lysosomal protein GLMP (via lumenal domain); the interaction starts while both proteins are still in the endoplasmic reticulum and is required for stabilization of MFSD1 in lysosomes but has no direct effect on its targeting to lysosomes or transporter activity.</text>
</comment>
<feature type="transmembrane region" description="Helical" evidence="20">
    <location>
        <begin position="385"/>
        <end position="405"/>
    </location>
</feature>
<evidence type="ECO:0000256" key="4">
    <source>
        <dbReference type="ARBA" id="ARBA00044881"/>
    </source>
</evidence>
<comment type="function">
    <text evidence="17">Lysosomal dipeptide uniporter that selectively exports lysine, arginine or histidine-containing dipeptides with a net positive charge from the lysosome lumen into the cytosol. Could play a role in a specific type of protein O-glycosylation indirectly regulating macrophages migration and tissue invasion. Also essential for liver homeostasis.</text>
</comment>
<dbReference type="InterPro" id="IPR036259">
    <property type="entry name" value="MFS_trans_sf"/>
</dbReference>
<dbReference type="Pfam" id="PF07690">
    <property type="entry name" value="MFS_1"/>
    <property type="match status" value="2"/>
</dbReference>
<dbReference type="InterPro" id="IPR011701">
    <property type="entry name" value="MFS"/>
</dbReference>
<name>A0A5C5FQA5_9BASI</name>
<comment type="catalytic activity">
    <reaction evidence="8">
        <text>L-aspartyl-L-lysine(out) = L-aspartyl-L-lysine(in)</text>
        <dbReference type="Rhea" id="RHEA:79411"/>
        <dbReference type="ChEBI" id="CHEBI:229953"/>
    </reaction>
</comment>
<protein>
    <recommendedName>
        <fullName evidence="15">Lysosomal dipeptide transporter MFSD1</fullName>
    </recommendedName>
    <alternativeName>
        <fullName evidence="16">Major facilitator superfamily domain-containing protein 1</fullName>
    </alternativeName>
</protein>
<dbReference type="GO" id="GO:0022857">
    <property type="term" value="F:transmembrane transporter activity"/>
    <property type="evidence" value="ECO:0007669"/>
    <property type="project" value="InterPro"/>
</dbReference>
<accession>A0A5C5FQA5</accession>
<comment type="catalytic activity">
    <reaction evidence="13">
        <text>L-alanyl-L-lysine(out) = L-alanyl-L-lysine(in)</text>
        <dbReference type="Rhea" id="RHEA:79415"/>
        <dbReference type="ChEBI" id="CHEBI:192470"/>
    </reaction>
</comment>
<evidence type="ECO:0000256" key="12">
    <source>
        <dbReference type="ARBA" id="ARBA00044912"/>
    </source>
</evidence>
<feature type="transmembrane region" description="Helical" evidence="20">
    <location>
        <begin position="411"/>
        <end position="433"/>
    </location>
</feature>
<dbReference type="Gene3D" id="1.20.1250.20">
    <property type="entry name" value="MFS general substrate transporter like domains"/>
    <property type="match status" value="2"/>
</dbReference>
<evidence type="ECO:0000259" key="21">
    <source>
        <dbReference type="PROSITE" id="PS50850"/>
    </source>
</evidence>
<proteinExistence type="predicted"/>
<organism evidence="22 23">
    <name type="scientific">Rhodotorula diobovata</name>
    <dbReference type="NCBI Taxonomy" id="5288"/>
    <lineage>
        <taxon>Eukaryota</taxon>
        <taxon>Fungi</taxon>
        <taxon>Dikarya</taxon>
        <taxon>Basidiomycota</taxon>
        <taxon>Pucciniomycotina</taxon>
        <taxon>Microbotryomycetes</taxon>
        <taxon>Sporidiobolales</taxon>
        <taxon>Sporidiobolaceae</taxon>
        <taxon>Rhodotorula</taxon>
    </lineage>
</organism>
<dbReference type="InterPro" id="IPR020846">
    <property type="entry name" value="MFS_dom"/>
</dbReference>
<evidence type="ECO:0000256" key="6">
    <source>
        <dbReference type="ARBA" id="ARBA00044891"/>
    </source>
</evidence>
<comment type="catalytic activity">
    <reaction evidence="2">
        <text>L-lysyl-L-alanine(out) = L-lysyl-L-alanine(in)</text>
        <dbReference type="Rhea" id="RHEA:79399"/>
        <dbReference type="ChEBI" id="CHEBI:229954"/>
    </reaction>
</comment>
<feature type="transmembrane region" description="Helical" evidence="20">
    <location>
        <begin position="477"/>
        <end position="499"/>
    </location>
</feature>
<comment type="caution">
    <text evidence="22">The sequence shown here is derived from an EMBL/GenBank/DDBJ whole genome shotgun (WGS) entry which is preliminary data.</text>
</comment>
<comment type="catalytic activity">
    <reaction evidence="4">
        <text>L-alpha-aminoacyl-L-arginine(out) = L-alpha-aminoacyl-L-arginine(in)</text>
        <dbReference type="Rhea" id="RHEA:79367"/>
        <dbReference type="ChEBI" id="CHEBI:229968"/>
    </reaction>
</comment>
<feature type="transmembrane region" description="Helical" evidence="20">
    <location>
        <begin position="175"/>
        <end position="192"/>
    </location>
</feature>
<gene>
    <name evidence="22" type="ORF">DMC30DRAFT_50681</name>
</gene>
<evidence type="ECO:0000256" key="11">
    <source>
        <dbReference type="ARBA" id="ARBA00044903"/>
    </source>
</evidence>
<keyword evidence="20" id="KW-0812">Transmembrane</keyword>
<feature type="transmembrane region" description="Helical" evidence="20">
    <location>
        <begin position="306"/>
        <end position="327"/>
    </location>
</feature>
<keyword evidence="20" id="KW-1133">Transmembrane helix</keyword>
<dbReference type="InterPro" id="IPR052187">
    <property type="entry name" value="MFSD1"/>
</dbReference>
<dbReference type="Proteomes" id="UP000311382">
    <property type="component" value="Unassembled WGS sequence"/>
</dbReference>
<evidence type="ECO:0000256" key="19">
    <source>
        <dbReference type="SAM" id="MobiDB-lite"/>
    </source>
</evidence>
<evidence type="ECO:0000256" key="17">
    <source>
        <dbReference type="ARBA" id="ARBA00045709"/>
    </source>
</evidence>
<evidence type="ECO:0000256" key="14">
    <source>
        <dbReference type="ARBA" id="ARBA00044924"/>
    </source>
</evidence>
<feature type="transmembrane region" description="Helical" evidence="20">
    <location>
        <begin position="199"/>
        <end position="224"/>
    </location>
</feature>
<evidence type="ECO:0000256" key="13">
    <source>
        <dbReference type="ARBA" id="ARBA00044919"/>
    </source>
</evidence>
<feature type="region of interest" description="Disordered" evidence="19">
    <location>
        <begin position="1"/>
        <end position="52"/>
    </location>
</feature>
<evidence type="ECO:0000256" key="10">
    <source>
        <dbReference type="ARBA" id="ARBA00044900"/>
    </source>
</evidence>
<evidence type="ECO:0000313" key="23">
    <source>
        <dbReference type="Proteomes" id="UP000311382"/>
    </source>
</evidence>
<evidence type="ECO:0000256" key="9">
    <source>
        <dbReference type="ARBA" id="ARBA00044899"/>
    </source>
</evidence>
<evidence type="ECO:0000256" key="2">
    <source>
        <dbReference type="ARBA" id="ARBA00044876"/>
    </source>
</evidence>
<dbReference type="PROSITE" id="PS50850">
    <property type="entry name" value="MFS"/>
    <property type="match status" value="1"/>
</dbReference>
<keyword evidence="23" id="KW-1185">Reference proteome</keyword>
<comment type="catalytic activity">
    <reaction evidence="6">
        <text>L-lysyl-L-alpha-amino acid(out) = L-lysyl-L-alpha-amino acid(in)</text>
        <dbReference type="Rhea" id="RHEA:79387"/>
        <dbReference type="ChEBI" id="CHEBI:229965"/>
    </reaction>
</comment>